<dbReference type="PANTHER" id="PTHR30290:SF62">
    <property type="entry name" value="OLIGOPEPTIDE ABC TRANSPORTER, PERIPLASMIC OLIGOPEPTIDE-BINDING PROTEIN"/>
    <property type="match status" value="1"/>
</dbReference>
<dbReference type="CDD" id="cd08500">
    <property type="entry name" value="PBP2_NikA_DppA_OppA_like_4"/>
    <property type="match status" value="1"/>
</dbReference>
<keyword evidence="6" id="KW-1185">Reference proteome</keyword>
<feature type="chain" id="PRO_5001825883" description="Solute-binding protein family 5 domain-containing protein" evidence="3">
    <location>
        <begin position="25"/>
        <end position="633"/>
    </location>
</feature>
<organism evidence="5 6">
    <name type="scientific">Devosia riboflavina</name>
    <dbReference type="NCBI Taxonomy" id="46914"/>
    <lineage>
        <taxon>Bacteria</taxon>
        <taxon>Pseudomonadati</taxon>
        <taxon>Pseudomonadota</taxon>
        <taxon>Alphaproteobacteria</taxon>
        <taxon>Hyphomicrobiales</taxon>
        <taxon>Devosiaceae</taxon>
        <taxon>Devosia</taxon>
    </lineage>
</organism>
<evidence type="ECO:0000256" key="2">
    <source>
        <dbReference type="ARBA" id="ARBA00005695"/>
    </source>
</evidence>
<dbReference type="AlphaFoldDB" id="A0A087M341"/>
<gene>
    <name evidence="5" type="ORF">JP75_10430</name>
</gene>
<dbReference type="RefSeq" id="WP_035082382.1">
    <property type="nucleotide sequence ID" value="NZ_JQGC01000007.1"/>
</dbReference>
<dbReference type="OrthoDB" id="9803988at2"/>
<reference evidence="5 6" key="1">
    <citation type="submission" date="2014-08" db="EMBL/GenBank/DDBJ databases">
        <authorList>
            <person name="Hassan Y.I."/>
            <person name="Lepp D."/>
            <person name="Zhou T."/>
        </authorList>
    </citation>
    <scope>NUCLEOTIDE SEQUENCE [LARGE SCALE GENOMIC DNA]</scope>
    <source>
        <strain evidence="5 6">IFO13584</strain>
    </source>
</reference>
<dbReference type="GO" id="GO:1904680">
    <property type="term" value="F:peptide transmembrane transporter activity"/>
    <property type="evidence" value="ECO:0007669"/>
    <property type="project" value="TreeGrafter"/>
</dbReference>
<name>A0A087M341_9HYPH</name>
<protein>
    <recommendedName>
        <fullName evidence="4">Solute-binding protein family 5 domain-containing protein</fullName>
    </recommendedName>
</protein>
<dbReference type="Gene3D" id="3.40.190.10">
    <property type="entry name" value="Periplasmic binding protein-like II"/>
    <property type="match status" value="1"/>
</dbReference>
<dbReference type="InterPro" id="IPR000914">
    <property type="entry name" value="SBP_5_dom"/>
</dbReference>
<evidence type="ECO:0000256" key="3">
    <source>
        <dbReference type="SAM" id="SignalP"/>
    </source>
</evidence>
<proteinExistence type="inferred from homology"/>
<dbReference type="GO" id="GO:0015833">
    <property type="term" value="P:peptide transport"/>
    <property type="evidence" value="ECO:0007669"/>
    <property type="project" value="TreeGrafter"/>
</dbReference>
<dbReference type="InterPro" id="IPR039424">
    <property type="entry name" value="SBP_5"/>
</dbReference>
<dbReference type="InterPro" id="IPR023765">
    <property type="entry name" value="SBP_5_CS"/>
</dbReference>
<dbReference type="Pfam" id="PF00496">
    <property type="entry name" value="SBP_bac_5"/>
    <property type="match status" value="1"/>
</dbReference>
<comment type="similarity">
    <text evidence="2">Belongs to the bacterial solute-binding protein 5 family.</text>
</comment>
<sequence length="633" mass="69273">MKHLRVAALAGISFAALASGAAWAQEYQQSPALDGLDLPSVAERVGSEPRVVTPVSEVGKYGGTFRGGMVGGNDRNMLFTYFGYEPLLSWDADWSGEVFPNIASGYTASEDSKSFTFTLREGMKWSDGSPFTADDIAFFIEDVLPDEKLFPTKPGWLTVEGELPTIAVASPTEFTISWTKPNGLFIINAASVYGVQLALLNKAYCSQFMPKYNPDADANAKAAGVADWAEHMTNMCGVGIENIQRWRNPERPTLEAWHITEPYVAGATRVSFERNPYYWKVDTAGNQLPYIDGLSISVNAEAQTLLLSVLAGEIDYEVRHTANTANLPVLAEGTEAGNFYISPRESRVGNSLAVSVNLNSHDPVKAEIFGNKDFRVALSHALDRVAIIDTLFLGQGTPQQVSPREGTPFYNERLATQYLEYNVDEANRLLDSIGLDKRGGNGFRLAPDGSPLVVNVAAVTALGANADAAELLVQYWQAVGVDARFSAQDRTRFYEEKTASQHDIVVWGATSGGIDVFIDPRDYFPFSTESNFAVDWAKYYIGDGGTEPPDYVKEQWALYDQIKGTSNPEEQAALFQQLLEITADQFYQIGISTAIPGLAVVSNNLGNVPTDTPTGWIHPDPGTLNTEQFYFKN</sequence>
<dbReference type="EMBL" id="JQGC01000007">
    <property type="protein sequence ID" value="KFL31294.1"/>
    <property type="molecule type" value="Genomic_DNA"/>
</dbReference>
<dbReference type="Gene3D" id="3.10.105.10">
    <property type="entry name" value="Dipeptide-binding Protein, Domain 3"/>
    <property type="match status" value="1"/>
</dbReference>
<dbReference type="Proteomes" id="UP000028981">
    <property type="component" value="Unassembled WGS sequence"/>
</dbReference>
<dbReference type="PANTHER" id="PTHR30290">
    <property type="entry name" value="PERIPLASMIC BINDING COMPONENT OF ABC TRANSPORTER"/>
    <property type="match status" value="1"/>
</dbReference>
<evidence type="ECO:0000259" key="4">
    <source>
        <dbReference type="Pfam" id="PF00496"/>
    </source>
</evidence>
<dbReference type="STRING" id="46914.JP75_10430"/>
<comment type="subcellular location">
    <subcellularLocation>
        <location evidence="1">Periplasm</location>
    </subcellularLocation>
</comment>
<feature type="signal peptide" evidence="3">
    <location>
        <begin position="1"/>
        <end position="24"/>
    </location>
</feature>
<evidence type="ECO:0000256" key="1">
    <source>
        <dbReference type="ARBA" id="ARBA00004418"/>
    </source>
</evidence>
<feature type="domain" description="Solute-binding protein family 5" evidence="4">
    <location>
        <begin position="98"/>
        <end position="515"/>
    </location>
</feature>
<accession>A0A087M341</accession>
<comment type="caution">
    <text evidence="5">The sequence shown here is derived from an EMBL/GenBank/DDBJ whole genome shotgun (WGS) entry which is preliminary data.</text>
</comment>
<evidence type="ECO:0000313" key="5">
    <source>
        <dbReference type="EMBL" id="KFL31294.1"/>
    </source>
</evidence>
<keyword evidence="3" id="KW-0732">Signal</keyword>
<evidence type="ECO:0000313" key="6">
    <source>
        <dbReference type="Proteomes" id="UP000028981"/>
    </source>
</evidence>
<dbReference type="PROSITE" id="PS01040">
    <property type="entry name" value="SBP_BACTERIAL_5"/>
    <property type="match status" value="1"/>
</dbReference>
<dbReference type="SUPFAM" id="SSF53850">
    <property type="entry name" value="Periplasmic binding protein-like II"/>
    <property type="match status" value="1"/>
</dbReference>